<reference evidence="2 3" key="1">
    <citation type="submission" date="2022-12" db="EMBL/GenBank/DDBJ databases">
        <title>Chromosome-level genome of Tegillarca granosa.</title>
        <authorList>
            <person name="Kim J."/>
        </authorList>
    </citation>
    <scope>NUCLEOTIDE SEQUENCE [LARGE SCALE GENOMIC DNA]</scope>
    <source>
        <strain evidence="2">Teg-2019</strain>
        <tissue evidence="2">Adductor muscle</tissue>
    </source>
</reference>
<proteinExistence type="predicted"/>
<dbReference type="InterPro" id="IPR009057">
    <property type="entry name" value="Homeodomain-like_sf"/>
</dbReference>
<comment type="caution">
    <text evidence="2">The sequence shown here is derived from an EMBL/GenBank/DDBJ whole genome shotgun (WGS) entry which is preliminary data.</text>
</comment>
<keyword evidence="3" id="KW-1185">Reference proteome</keyword>
<evidence type="ECO:0000313" key="2">
    <source>
        <dbReference type="EMBL" id="KAJ8300990.1"/>
    </source>
</evidence>
<feature type="compositionally biased region" description="Polar residues" evidence="1">
    <location>
        <begin position="58"/>
        <end position="80"/>
    </location>
</feature>
<gene>
    <name evidence="2" type="ORF">KUTeg_022509</name>
</gene>
<dbReference type="SUPFAM" id="SSF46689">
    <property type="entry name" value="Homeodomain-like"/>
    <property type="match status" value="1"/>
</dbReference>
<accession>A0ABQ9EC05</accession>
<dbReference type="EMBL" id="JARBDR010000919">
    <property type="protein sequence ID" value="KAJ8300990.1"/>
    <property type="molecule type" value="Genomic_DNA"/>
</dbReference>
<feature type="region of interest" description="Disordered" evidence="1">
    <location>
        <begin position="58"/>
        <end position="110"/>
    </location>
</feature>
<name>A0ABQ9EC05_TEGGR</name>
<evidence type="ECO:0000313" key="3">
    <source>
        <dbReference type="Proteomes" id="UP001217089"/>
    </source>
</evidence>
<dbReference type="Gene3D" id="1.10.10.60">
    <property type="entry name" value="Homeodomain-like"/>
    <property type="match status" value="1"/>
</dbReference>
<evidence type="ECO:0000256" key="1">
    <source>
        <dbReference type="SAM" id="MobiDB-lite"/>
    </source>
</evidence>
<sequence length="110" mass="12513">MIIQAPNLAHIISKGYISKSVWFSNRRAKWRRTQRLNFIQTTTRALFSSYPINLTVPESSRNTGESRFKSSVITPETIMSPNGLHHKSLGSDNSAFEKLQKQVPDSSNNY</sequence>
<dbReference type="Proteomes" id="UP001217089">
    <property type="component" value="Unassembled WGS sequence"/>
</dbReference>
<protein>
    <submittedName>
        <fullName evidence="2">Uncharacterized protein</fullName>
    </submittedName>
</protein>
<organism evidence="2 3">
    <name type="scientific">Tegillarca granosa</name>
    <name type="common">Malaysian cockle</name>
    <name type="synonym">Anadara granosa</name>
    <dbReference type="NCBI Taxonomy" id="220873"/>
    <lineage>
        <taxon>Eukaryota</taxon>
        <taxon>Metazoa</taxon>
        <taxon>Spiralia</taxon>
        <taxon>Lophotrochozoa</taxon>
        <taxon>Mollusca</taxon>
        <taxon>Bivalvia</taxon>
        <taxon>Autobranchia</taxon>
        <taxon>Pteriomorphia</taxon>
        <taxon>Arcoida</taxon>
        <taxon>Arcoidea</taxon>
        <taxon>Arcidae</taxon>
        <taxon>Tegillarca</taxon>
    </lineage>
</organism>